<sequence>MRLDTVLENALVVDGSGEKPYPADVGIQGSAIAAIGDLSGCEAGRRKDVSGRVVCPGFIDVHSHADLAFFRSDHDVMLTPLVEQGITTFVGGNCGMALAPITEANREGIKTYLEVFTQMDFERDVQWDTMGSYMDHMDKTGVLLNSAQLAPHGVMRISALGLSDKPADDKAIAFMRKLLEESLEAGAFGLSTGLQYAPGLHSDTRELSLVSKPLSAYDAVFTSHLRSYTSNCLNKAIDEVARVAGDNNIRGQISHIFSVPWTGPVFHPLALKVIKWLARRDRAAVQWIPDALLDAEMNRILKKVKTVRQAGIGMGMDMMPTTTGFTHLLAFFPPWALSGDRQAVLERLRNRDTRQEIRKDIEQGRPIWPHRGKNTWSLNLIRQMGWDALIVMAVNSEKNKPLEGRRFTEIAAEQGKHPFDVMCDLLLEEDGQVLAFETMSDPDDLFTERYTFPGLKDPDTMISTDTILLGMGRPSYLFYGCYPKFINRYVYQLNLLDLPTAVAKCTSIPAEHFGIRYRGVVKEGNYADLLVIDAENFRTRASFADPRHAAEGLDMVFINGCQVVENGTRIRQTLSGMMLRKNSQPAPTA</sequence>
<dbReference type="EMBL" id="CP000859">
    <property type="protein sequence ID" value="ABW67704.1"/>
    <property type="molecule type" value="Genomic_DNA"/>
</dbReference>
<dbReference type="SUPFAM" id="SSF51556">
    <property type="entry name" value="Metallo-dependent hydrolases"/>
    <property type="match status" value="1"/>
</dbReference>
<dbReference type="Proteomes" id="UP000008561">
    <property type="component" value="Chromosome"/>
</dbReference>
<dbReference type="PANTHER" id="PTHR11647:SF1">
    <property type="entry name" value="COLLAPSIN RESPONSE MEDIATOR PROTEIN"/>
    <property type="match status" value="1"/>
</dbReference>
<keyword evidence="2" id="KW-1185">Reference proteome</keyword>
<proteinExistence type="predicted"/>
<dbReference type="OrthoDB" id="9766983at2"/>
<dbReference type="Gene3D" id="3.20.20.140">
    <property type="entry name" value="Metal-dependent hydrolases"/>
    <property type="match status" value="2"/>
</dbReference>
<dbReference type="InterPro" id="IPR050378">
    <property type="entry name" value="Metallo-dep_Hydrolases_sf"/>
</dbReference>
<reference evidence="1 2" key="1">
    <citation type="submission" date="2007-10" db="EMBL/GenBank/DDBJ databases">
        <title>Complete sequence of Desulfococcus oleovorans Hxd3.</title>
        <authorList>
            <consortium name="US DOE Joint Genome Institute"/>
            <person name="Copeland A."/>
            <person name="Lucas S."/>
            <person name="Lapidus A."/>
            <person name="Barry K."/>
            <person name="Glavina del Rio T."/>
            <person name="Dalin E."/>
            <person name="Tice H."/>
            <person name="Pitluck S."/>
            <person name="Kiss H."/>
            <person name="Brettin T."/>
            <person name="Bruce D."/>
            <person name="Detter J.C."/>
            <person name="Han C."/>
            <person name="Schmutz J."/>
            <person name="Larimer F."/>
            <person name="Land M."/>
            <person name="Hauser L."/>
            <person name="Kyrpides N."/>
            <person name="Kim E."/>
            <person name="Wawrik B."/>
            <person name="Richardson P."/>
        </authorList>
    </citation>
    <scope>NUCLEOTIDE SEQUENCE [LARGE SCALE GENOMIC DNA]</scope>
    <source>
        <strain evidence="2">DSM 6200 / JCM 39069 / Hxd3</strain>
    </source>
</reference>
<name>A8ZSG7_DESOH</name>
<dbReference type="eggNOG" id="COG3653">
    <property type="taxonomic scope" value="Bacteria"/>
</dbReference>
<dbReference type="PANTHER" id="PTHR11647">
    <property type="entry name" value="HYDRANTOINASE/DIHYDROPYRIMIDINASE FAMILY MEMBER"/>
    <property type="match status" value="1"/>
</dbReference>
<dbReference type="RefSeq" id="WP_012175316.1">
    <property type="nucleotide sequence ID" value="NC_009943.1"/>
</dbReference>
<dbReference type="InterPro" id="IPR011059">
    <property type="entry name" value="Metal-dep_hydrolase_composite"/>
</dbReference>
<protein>
    <submittedName>
        <fullName evidence="1">D-aminoacylase domain protein</fullName>
    </submittedName>
</protein>
<accession>A8ZSG7</accession>
<dbReference type="STRING" id="96561.Dole_1900"/>
<dbReference type="HOGENOM" id="CLU_016107_2_1_7"/>
<dbReference type="AlphaFoldDB" id="A8ZSG7"/>
<dbReference type="GO" id="GO:0016812">
    <property type="term" value="F:hydrolase activity, acting on carbon-nitrogen (but not peptide) bonds, in cyclic amides"/>
    <property type="evidence" value="ECO:0007669"/>
    <property type="project" value="TreeGrafter"/>
</dbReference>
<dbReference type="KEGG" id="dol:Dole_1900"/>
<evidence type="ECO:0000313" key="2">
    <source>
        <dbReference type="Proteomes" id="UP000008561"/>
    </source>
</evidence>
<evidence type="ECO:0000313" key="1">
    <source>
        <dbReference type="EMBL" id="ABW67704.1"/>
    </source>
</evidence>
<dbReference type="SUPFAM" id="SSF51338">
    <property type="entry name" value="Composite domain of metallo-dependent hydrolases"/>
    <property type="match status" value="1"/>
</dbReference>
<organism evidence="1 2">
    <name type="scientific">Desulfosudis oleivorans (strain DSM 6200 / JCM 39069 / Hxd3)</name>
    <name type="common">Desulfococcus oleovorans</name>
    <dbReference type="NCBI Taxonomy" id="96561"/>
    <lineage>
        <taxon>Bacteria</taxon>
        <taxon>Pseudomonadati</taxon>
        <taxon>Thermodesulfobacteriota</taxon>
        <taxon>Desulfobacteria</taxon>
        <taxon>Desulfobacterales</taxon>
        <taxon>Desulfosudaceae</taxon>
        <taxon>Desulfosudis</taxon>
    </lineage>
</organism>
<dbReference type="GO" id="GO:0005829">
    <property type="term" value="C:cytosol"/>
    <property type="evidence" value="ECO:0007669"/>
    <property type="project" value="TreeGrafter"/>
</dbReference>
<dbReference type="InterPro" id="IPR032466">
    <property type="entry name" value="Metal_Hydrolase"/>
</dbReference>
<gene>
    <name evidence="1" type="ordered locus">Dole_1900</name>
</gene>